<sequence>HHSTIETNLPPAACAERREDGAAGERIYVQQRVVGSYFHAYFPSNPIAAARLFQP</sequence>
<gene>
    <name evidence="1" type="ORF">B2A_00695</name>
</gene>
<name>T1BG97_9ZZZZ</name>
<comment type="caution">
    <text evidence="1">The sequence shown here is derived from an EMBL/GenBank/DDBJ whole genome shotgun (WGS) entry which is preliminary data.</text>
</comment>
<protein>
    <submittedName>
        <fullName evidence="1">Cobyrinic acid a,c-diamide synthase</fullName>
    </submittedName>
</protein>
<reference evidence="1" key="1">
    <citation type="submission" date="2013-08" db="EMBL/GenBank/DDBJ databases">
        <authorList>
            <person name="Mendez C."/>
            <person name="Richter M."/>
            <person name="Ferrer M."/>
            <person name="Sanchez J."/>
        </authorList>
    </citation>
    <scope>NUCLEOTIDE SEQUENCE</scope>
</reference>
<feature type="non-terminal residue" evidence="1">
    <location>
        <position position="1"/>
    </location>
</feature>
<evidence type="ECO:0000313" key="1">
    <source>
        <dbReference type="EMBL" id="EQD67633.1"/>
    </source>
</evidence>
<dbReference type="AlphaFoldDB" id="T1BG97"/>
<reference evidence="1" key="2">
    <citation type="journal article" date="2014" name="ISME J.">
        <title>Microbial stratification in low pH oxic and suboxic macroscopic growths along an acid mine drainage.</title>
        <authorList>
            <person name="Mendez-Garcia C."/>
            <person name="Mesa V."/>
            <person name="Sprenger R.R."/>
            <person name="Richter M."/>
            <person name="Diez M.S."/>
            <person name="Solano J."/>
            <person name="Bargiela R."/>
            <person name="Golyshina O.V."/>
            <person name="Manteca A."/>
            <person name="Ramos J.L."/>
            <person name="Gallego J.R."/>
            <person name="Llorente I."/>
            <person name="Martins Dos Santos V.A."/>
            <person name="Jensen O.N."/>
            <person name="Pelaez A.I."/>
            <person name="Sanchez J."/>
            <person name="Ferrer M."/>
        </authorList>
    </citation>
    <scope>NUCLEOTIDE SEQUENCE</scope>
</reference>
<accession>T1BG97</accession>
<proteinExistence type="predicted"/>
<dbReference type="EMBL" id="AUZZ01000542">
    <property type="protein sequence ID" value="EQD67633.1"/>
    <property type="molecule type" value="Genomic_DNA"/>
</dbReference>
<organism evidence="1">
    <name type="scientific">mine drainage metagenome</name>
    <dbReference type="NCBI Taxonomy" id="410659"/>
    <lineage>
        <taxon>unclassified sequences</taxon>
        <taxon>metagenomes</taxon>
        <taxon>ecological metagenomes</taxon>
    </lineage>
</organism>